<dbReference type="EMBL" id="CP008941">
    <property type="protein sequence ID" value="AIK96263.1"/>
    <property type="molecule type" value="Genomic_DNA"/>
</dbReference>
<dbReference type="AlphaFoldDB" id="A0A077AXB1"/>
<dbReference type="STRING" id="91604.ID47_05180"/>
<dbReference type="KEGG" id="paca:ID47_05180"/>
<evidence type="ECO:0000313" key="3">
    <source>
        <dbReference type="Proteomes" id="UP000028926"/>
    </source>
</evidence>
<dbReference type="Proteomes" id="UP000028926">
    <property type="component" value="Chromosome"/>
</dbReference>
<organism evidence="2 3">
    <name type="scientific">Candidatus Odyssella acanthamoebae</name>
    <dbReference type="NCBI Taxonomy" id="91604"/>
    <lineage>
        <taxon>Bacteria</taxon>
        <taxon>Pseudomonadati</taxon>
        <taxon>Pseudomonadota</taxon>
        <taxon>Alphaproteobacteria</taxon>
        <taxon>Holosporales</taxon>
        <taxon>Candidatus Paracaedibacteraceae</taxon>
        <taxon>Candidatus Odyssella</taxon>
    </lineage>
</organism>
<dbReference type="Pfam" id="PF13340">
    <property type="entry name" value="DUF4096"/>
    <property type="match status" value="1"/>
</dbReference>
<evidence type="ECO:0000259" key="1">
    <source>
        <dbReference type="Pfam" id="PF13340"/>
    </source>
</evidence>
<dbReference type="eggNOG" id="COG3293">
    <property type="taxonomic scope" value="Bacteria"/>
</dbReference>
<dbReference type="NCBIfam" id="NF033580">
    <property type="entry name" value="transpos_IS5_3"/>
    <property type="match status" value="1"/>
</dbReference>
<feature type="domain" description="Insertion element IS402-like" evidence="1">
    <location>
        <begin position="9"/>
        <end position="82"/>
    </location>
</feature>
<dbReference type="PANTHER" id="PTHR30007:SF0">
    <property type="entry name" value="TRANSPOSASE"/>
    <property type="match status" value="1"/>
</dbReference>
<accession>A0A077AXB1</accession>
<gene>
    <name evidence="2" type="ORF">ID47_05180</name>
</gene>
<keyword evidence="3" id="KW-1185">Reference proteome</keyword>
<name>A0A077AXB1_9PROT</name>
<protein>
    <submittedName>
        <fullName evidence="2">Transposase</fullName>
    </submittedName>
</protein>
<proteinExistence type="predicted"/>
<evidence type="ECO:0000313" key="2">
    <source>
        <dbReference type="EMBL" id="AIK96263.1"/>
    </source>
</evidence>
<dbReference type="PANTHER" id="PTHR30007">
    <property type="entry name" value="PHP DOMAIN PROTEIN"/>
    <property type="match status" value="1"/>
</dbReference>
<dbReference type="InterPro" id="IPR025161">
    <property type="entry name" value="IS402-like_dom"/>
</dbReference>
<dbReference type="HOGENOM" id="CLU_055261_15_0_5"/>
<reference evidence="2 3" key="1">
    <citation type="submission" date="2014-07" db="EMBL/GenBank/DDBJ databases">
        <title>Comparative genomic insights into amoeba endosymbionts belonging to the families of Holosporaceae and Candidatus Midichloriaceae within Rickettsiales.</title>
        <authorList>
            <person name="Wang Z."/>
            <person name="Wu M."/>
        </authorList>
    </citation>
    <scope>NUCLEOTIDE SEQUENCE [LARGE SCALE GENOMIC DNA]</scope>
    <source>
        <strain evidence="2">PRA3</strain>
    </source>
</reference>
<sequence>MKKIYESDLSDQEWSIISPMIPPSRPGGRPRRVNVRHTLNAIFYLLKTGCQWRMLPKNFPPWGTVHYYFRRWRLEGVWFKIHEELRSTARKNSQKHEHSTIGIMDSQSVKTTEKRGYTDMMVVKR</sequence>